<name>A0ACB7ZSU2_9AGAM</name>
<gene>
    <name evidence="1" type="ORF">BJ138DRAFT_981909</name>
</gene>
<sequence>MLLWIKSALTPQEIRDRLMSADADFQRLLVEYLEGVHCGEFINSSMDQVRDRLDCTRVDEDLPTAVETMATPPICAADTDCTDMADCERCLLWKEQFINTVNELLFRCN</sequence>
<comment type="caution">
    <text evidence="1">The sequence shown here is derived from an EMBL/GenBank/DDBJ whole genome shotgun (WGS) entry which is preliminary data.</text>
</comment>
<keyword evidence="2" id="KW-1185">Reference proteome</keyword>
<organism evidence="1 2">
    <name type="scientific">Hygrophoropsis aurantiaca</name>
    <dbReference type="NCBI Taxonomy" id="72124"/>
    <lineage>
        <taxon>Eukaryota</taxon>
        <taxon>Fungi</taxon>
        <taxon>Dikarya</taxon>
        <taxon>Basidiomycota</taxon>
        <taxon>Agaricomycotina</taxon>
        <taxon>Agaricomycetes</taxon>
        <taxon>Agaricomycetidae</taxon>
        <taxon>Boletales</taxon>
        <taxon>Coniophorineae</taxon>
        <taxon>Hygrophoropsidaceae</taxon>
        <taxon>Hygrophoropsis</taxon>
    </lineage>
</organism>
<evidence type="ECO:0000313" key="1">
    <source>
        <dbReference type="EMBL" id="KAH7903752.1"/>
    </source>
</evidence>
<accession>A0ACB7ZSU2</accession>
<dbReference type="EMBL" id="MU268780">
    <property type="protein sequence ID" value="KAH7903752.1"/>
    <property type="molecule type" value="Genomic_DNA"/>
</dbReference>
<protein>
    <submittedName>
        <fullName evidence="1">Uncharacterized protein</fullName>
    </submittedName>
</protein>
<proteinExistence type="predicted"/>
<feature type="non-terminal residue" evidence="1">
    <location>
        <position position="109"/>
    </location>
</feature>
<dbReference type="Proteomes" id="UP000790377">
    <property type="component" value="Unassembled WGS sequence"/>
</dbReference>
<evidence type="ECO:0000313" key="2">
    <source>
        <dbReference type="Proteomes" id="UP000790377"/>
    </source>
</evidence>
<reference evidence="1" key="1">
    <citation type="journal article" date="2021" name="New Phytol.">
        <title>Evolutionary innovations through gain and loss of genes in the ectomycorrhizal Boletales.</title>
        <authorList>
            <person name="Wu G."/>
            <person name="Miyauchi S."/>
            <person name="Morin E."/>
            <person name="Kuo A."/>
            <person name="Drula E."/>
            <person name="Varga T."/>
            <person name="Kohler A."/>
            <person name="Feng B."/>
            <person name="Cao Y."/>
            <person name="Lipzen A."/>
            <person name="Daum C."/>
            <person name="Hundley H."/>
            <person name="Pangilinan J."/>
            <person name="Johnson J."/>
            <person name="Barry K."/>
            <person name="LaButti K."/>
            <person name="Ng V."/>
            <person name="Ahrendt S."/>
            <person name="Min B."/>
            <person name="Choi I.G."/>
            <person name="Park H."/>
            <person name="Plett J.M."/>
            <person name="Magnuson J."/>
            <person name="Spatafora J.W."/>
            <person name="Nagy L.G."/>
            <person name="Henrissat B."/>
            <person name="Grigoriev I.V."/>
            <person name="Yang Z.L."/>
            <person name="Xu J."/>
            <person name="Martin F.M."/>
        </authorList>
    </citation>
    <scope>NUCLEOTIDE SEQUENCE</scope>
    <source>
        <strain evidence="1">ATCC 28755</strain>
    </source>
</reference>